<dbReference type="STRING" id="45056.Lade_0246"/>
<protein>
    <submittedName>
        <fullName evidence="2">Uncharacterized protein</fullName>
    </submittedName>
</protein>
<geneLocation type="plasmid" evidence="3 5">
    <name>11</name>
</geneLocation>
<evidence type="ECO:0000256" key="1">
    <source>
        <dbReference type="SAM" id="SignalP"/>
    </source>
</evidence>
<dbReference type="EMBL" id="LNKA01000001">
    <property type="protein sequence ID" value="KTC65588.1"/>
    <property type="molecule type" value="Genomic_DNA"/>
</dbReference>
<reference evidence="3 5" key="2">
    <citation type="submission" date="2018-12" db="EMBL/GenBank/DDBJ databases">
        <authorList>
            <consortium name="Pathogen Informatics"/>
        </authorList>
    </citation>
    <scope>NUCLEOTIDE SEQUENCE [LARGE SCALE GENOMIC DNA]</scope>
    <source>
        <strain evidence="3 5">NCTC12735</strain>
        <plasmid evidence="5">11</plasmid>
    </source>
</reference>
<sequence length="78" mass="8412">MKTVIASIFACSLAMPLAYADTSTEKQTMATFQTQDGKTVRCMVHPDDKEHFSKVKSGDTVKLIICPMDGECNPLAGG</sequence>
<accession>A0A0W0R3F4</accession>
<feature type="chain" id="PRO_5036002950" evidence="1">
    <location>
        <begin position="21"/>
        <end position="78"/>
    </location>
</feature>
<keyword evidence="4" id="KW-1185">Reference proteome</keyword>
<reference evidence="2 4" key="1">
    <citation type="submission" date="2015-11" db="EMBL/GenBank/DDBJ databases">
        <title>Identification of large and diverse effector repertoires of 38 Legionella species.</title>
        <authorList>
            <person name="Burstein D."/>
            <person name="Amaro F."/>
            <person name="Zusman T."/>
            <person name="Lifshitz Z."/>
            <person name="Cohen O."/>
            <person name="Gilbert J.A."/>
            <person name="Pupko T."/>
            <person name="Shuman H.A."/>
            <person name="Segal G."/>
        </authorList>
    </citation>
    <scope>NUCLEOTIDE SEQUENCE [LARGE SCALE GENOMIC DNA]</scope>
    <source>
        <strain evidence="2 4">1762-AUS-E</strain>
    </source>
</reference>
<dbReference type="OrthoDB" id="5653383at2"/>
<gene>
    <name evidence="2" type="ORF">Lade_0246</name>
    <name evidence="3" type="ORF">NCTC12735_00840</name>
</gene>
<organism evidence="2 4">
    <name type="scientific">Legionella adelaidensis</name>
    <dbReference type="NCBI Taxonomy" id="45056"/>
    <lineage>
        <taxon>Bacteria</taxon>
        <taxon>Pseudomonadati</taxon>
        <taxon>Pseudomonadota</taxon>
        <taxon>Gammaproteobacteria</taxon>
        <taxon>Legionellales</taxon>
        <taxon>Legionellaceae</taxon>
        <taxon>Legionella</taxon>
    </lineage>
</organism>
<proteinExistence type="predicted"/>
<evidence type="ECO:0000313" key="2">
    <source>
        <dbReference type="EMBL" id="KTC65588.1"/>
    </source>
</evidence>
<dbReference type="PATRIC" id="fig|45056.6.peg.252"/>
<name>A0A0W0R3F4_9GAMM</name>
<keyword evidence="3" id="KW-0614">Plasmid</keyword>
<evidence type="ECO:0000313" key="4">
    <source>
        <dbReference type="Proteomes" id="UP000054859"/>
    </source>
</evidence>
<dbReference type="EMBL" id="LR134420">
    <property type="protein sequence ID" value="VEH85215.1"/>
    <property type="molecule type" value="Genomic_DNA"/>
</dbReference>
<dbReference type="Proteomes" id="UP000054859">
    <property type="component" value="Unassembled WGS sequence"/>
</dbReference>
<feature type="signal peptide" evidence="1">
    <location>
        <begin position="1"/>
        <end position="20"/>
    </location>
</feature>
<evidence type="ECO:0000313" key="5">
    <source>
        <dbReference type="Proteomes" id="UP000281170"/>
    </source>
</evidence>
<keyword evidence="1" id="KW-0732">Signal</keyword>
<evidence type="ECO:0000313" key="3">
    <source>
        <dbReference type="EMBL" id="VEH85215.1"/>
    </source>
</evidence>
<dbReference type="AlphaFoldDB" id="A0A0W0R3F4"/>
<dbReference type="KEGG" id="ladl:NCTC12735_00840"/>
<dbReference type="RefSeq" id="WP_058461338.1">
    <property type="nucleotide sequence ID" value="NZ_CAAAHS010000008.1"/>
</dbReference>
<dbReference type="Proteomes" id="UP000281170">
    <property type="component" value="Plasmid 11"/>
</dbReference>